<dbReference type="EC" id="6.3.2.17" evidence="8"/>
<dbReference type="Gene3D" id="3.90.190.20">
    <property type="entry name" value="Mur ligase, C-terminal domain"/>
    <property type="match status" value="1"/>
</dbReference>
<dbReference type="InterPro" id="IPR036615">
    <property type="entry name" value="Mur_ligase_C_dom_sf"/>
</dbReference>
<evidence type="ECO:0000259" key="25">
    <source>
        <dbReference type="Pfam" id="PF08245"/>
    </source>
</evidence>
<accession>A0A4S3KVG9</accession>
<evidence type="ECO:0000256" key="8">
    <source>
        <dbReference type="ARBA" id="ARBA00013025"/>
    </source>
</evidence>
<dbReference type="InterPro" id="IPR004101">
    <property type="entry name" value="Mur_ligase_C"/>
</dbReference>
<keyword evidence="13 23" id="KW-0067">ATP-binding</keyword>
<comment type="pathway">
    <text evidence="4">Cofactor biosynthesis; tetrahydrofolylpolyglutamate biosynthesis.</text>
</comment>
<comment type="function">
    <text evidence="2">Functions in two distinct reactions of the de novo folate biosynthetic pathway. Catalyzes the addition of a glutamate residue to dihydropteroate (7,8-dihydropteroate or H2Pte) to form dihydrofolate (7,8-dihydrofolate monoglutamate or H2Pte-Glu). Also catalyzes successive additions of L-glutamate to tetrahydrofolate or 10-formyltetrahydrofolate or 5,10-methylenetetrahydrofolate, leading to folylpolyglutamate derivatives.</text>
</comment>
<feature type="domain" description="Mur ligase C-terminal" evidence="24">
    <location>
        <begin position="295"/>
        <end position="419"/>
    </location>
</feature>
<dbReference type="InterPro" id="IPR001645">
    <property type="entry name" value="Folylpolyglutamate_synth"/>
</dbReference>
<evidence type="ECO:0000256" key="9">
    <source>
        <dbReference type="ARBA" id="ARBA00019357"/>
    </source>
</evidence>
<keyword evidence="10 23" id="KW-0436">Ligase</keyword>
<keyword evidence="12 23" id="KW-0547">Nucleotide-binding</keyword>
<dbReference type="PANTHER" id="PTHR11136:SF0">
    <property type="entry name" value="DIHYDROFOLATE SYNTHETASE-RELATED"/>
    <property type="match status" value="1"/>
</dbReference>
<dbReference type="UniPathway" id="UPA00077">
    <property type="reaction ID" value="UER00157"/>
</dbReference>
<reference evidence="26 27" key="1">
    <citation type="submission" date="2019-03" db="EMBL/GenBank/DDBJ databases">
        <title>Genomic Encyclopedia of Type Strains, Phase IV (KMG-IV): sequencing the most valuable type-strain genomes for metagenomic binning, comparative biology and taxonomic classification.</title>
        <authorList>
            <person name="Goeker M."/>
        </authorList>
    </citation>
    <scope>NUCLEOTIDE SEQUENCE [LARGE SCALE GENOMIC DNA]</scope>
    <source>
        <strain evidence="26 27">DSM 21944</strain>
    </source>
</reference>
<gene>
    <name evidence="26" type="ORF">EDC25_11374</name>
</gene>
<evidence type="ECO:0000313" key="26">
    <source>
        <dbReference type="EMBL" id="TCS97398.1"/>
    </source>
</evidence>
<evidence type="ECO:0000256" key="19">
    <source>
        <dbReference type="ARBA" id="ARBA00047493"/>
    </source>
</evidence>
<comment type="catalytic activity">
    <reaction evidence="19">
        <text>(6S)-5,6,7,8-tetrahydrofolyl-(gamma-L-Glu)(n) + L-glutamate + ATP = (6S)-5,6,7,8-tetrahydrofolyl-(gamma-L-Glu)(n+1) + ADP + phosphate + H(+)</text>
        <dbReference type="Rhea" id="RHEA:10580"/>
        <dbReference type="Rhea" id="RHEA-COMP:14738"/>
        <dbReference type="Rhea" id="RHEA-COMP:14740"/>
        <dbReference type="ChEBI" id="CHEBI:15378"/>
        <dbReference type="ChEBI" id="CHEBI:29985"/>
        <dbReference type="ChEBI" id="CHEBI:30616"/>
        <dbReference type="ChEBI" id="CHEBI:43474"/>
        <dbReference type="ChEBI" id="CHEBI:141005"/>
        <dbReference type="ChEBI" id="CHEBI:456216"/>
        <dbReference type="EC" id="6.3.2.17"/>
    </reaction>
</comment>
<evidence type="ECO:0000256" key="6">
    <source>
        <dbReference type="ARBA" id="ARBA00011245"/>
    </source>
</evidence>
<comment type="catalytic activity">
    <reaction evidence="20">
        <text>10-formyltetrahydrofolyl-(gamma-L-Glu)(n) + L-glutamate + ATP = 10-formyltetrahydrofolyl-(gamma-L-Glu)(n+1) + ADP + phosphate + H(+)</text>
        <dbReference type="Rhea" id="RHEA:51904"/>
        <dbReference type="Rhea" id="RHEA-COMP:13088"/>
        <dbReference type="Rhea" id="RHEA-COMP:14300"/>
        <dbReference type="ChEBI" id="CHEBI:15378"/>
        <dbReference type="ChEBI" id="CHEBI:29985"/>
        <dbReference type="ChEBI" id="CHEBI:30616"/>
        <dbReference type="ChEBI" id="CHEBI:43474"/>
        <dbReference type="ChEBI" id="CHEBI:134413"/>
        <dbReference type="ChEBI" id="CHEBI:456216"/>
        <dbReference type="EC" id="6.3.2.17"/>
    </reaction>
</comment>
<dbReference type="PIRSF" id="PIRSF001563">
    <property type="entry name" value="Folylpolyglu_synth"/>
    <property type="match status" value="1"/>
</dbReference>
<comment type="similarity">
    <text evidence="5 23">Belongs to the folylpolyglutamate synthase family.</text>
</comment>
<sequence>MDLEQWLARLERAHPRGIDMGLERVGAVWKALGAPRPATRVITVAGTNGKGSTVAFIEAAARACGLRVGAYTSPHLLRYNERIRIDGTDAGDAGIVAAFERIEAARDGISLTYFETGTLAALLLMAEAGLDLAVLEVGLGGRLDAVNIIDADVAVVTTVALDHQDWLGDTRDLIAREKAAVARKGRPLVVGEREAVPALVETAAAIGARILRLGVDFDVLPASAEQGETAQFLSAPLAGDAAIPLPALPLSAPVQHDNAATALAALLALDADAGGLGTLEARRAAAGLAQARLRGRLQRVARDPDVLVDVGHNPQAAQVLAHWLGAQGDGPATDAVYAGLADKDIAGVVSALRPYVRHWHLAGLPEGGPRALSVEALAGRVSGPLSGARISTHDDVAAALESARGGAGKQGRVLVFGSFLTVTAAMKALGADA</sequence>
<evidence type="ECO:0000256" key="7">
    <source>
        <dbReference type="ARBA" id="ARBA00013023"/>
    </source>
</evidence>
<dbReference type="SUPFAM" id="SSF53623">
    <property type="entry name" value="MurD-like peptide ligases, catalytic domain"/>
    <property type="match status" value="1"/>
</dbReference>
<evidence type="ECO:0000256" key="15">
    <source>
        <dbReference type="ARBA" id="ARBA00022909"/>
    </source>
</evidence>
<dbReference type="GO" id="GO:0005524">
    <property type="term" value="F:ATP binding"/>
    <property type="evidence" value="ECO:0007669"/>
    <property type="project" value="UniProtKB-KW"/>
</dbReference>
<dbReference type="NCBIfam" id="NF008101">
    <property type="entry name" value="PRK10846.1"/>
    <property type="match status" value="1"/>
</dbReference>
<evidence type="ECO:0000256" key="11">
    <source>
        <dbReference type="ARBA" id="ARBA00022723"/>
    </source>
</evidence>
<comment type="pathway">
    <text evidence="3">Cofactor biosynthesis; tetrahydrofolate biosynthesis; 7,8-dihydrofolate from 2-amino-4-hydroxy-6-hydroxymethyl-7,8-dihydropteridine diphosphate and 4-aminobenzoate: step 2/2.</text>
</comment>
<dbReference type="GO" id="GO:0008841">
    <property type="term" value="F:dihydrofolate synthase activity"/>
    <property type="evidence" value="ECO:0007669"/>
    <property type="project" value="UniProtKB-EC"/>
</dbReference>
<keyword evidence="14" id="KW-0460">Magnesium</keyword>
<dbReference type="Pfam" id="PF08245">
    <property type="entry name" value="Mur_ligase_M"/>
    <property type="match status" value="1"/>
</dbReference>
<evidence type="ECO:0000256" key="2">
    <source>
        <dbReference type="ARBA" id="ARBA00002714"/>
    </source>
</evidence>
<dbReference type="InterPro" id="IPR013221">
    <property type="entry name" value="Mur_ligase_cen"/>
</dbReference>
<evidence type="ECO:0000256" key="22">
    <source>
        <dbReference type="ARBA" id="ARBA00049161"/>
    </source>
</evidence>
<name>A0A4S3KVG9_9GAMM</name>
<evidence type="ECO:0000256" key="12">
    <source>
        <dbReference type="ARBA" id="ARBA00022741"/>
    </source>
</evidence>
<dbReference type="GO" id="GO:0004326">
    <property type="term" value="F:tetrahydrofolylpolyglutamate synthase activity"/>
    <property type="evidence" value="ECO:0007669"/>
    <property type="project" value="UniProtKB-EC"/>
</dbReference>
<dbReference type="FunFam" id="3.40.1190.10:FF:000004">
    <property type="entry name" value="Dihydrofolate synthase/folylpolyglutamate synthase"/>
    <property type="match status" value="1"/>
</dbReference>
<dbReference type="GO" id="GO:0046872">
    <property type="term" value="F:metal ion binding"/>
    <property type="evidence" value="ECO:0007669"/>
    <property type="project" value="UniProtKB-KW"/>
</dbReference>
<keyword evidence="11" id="KW-0479">Metal-binding</keyword>
<evidence type="ECO:0000256" key="5">
    <source>
        <dbReference type="ARBA" id="ARBA00008276"/>
    </source>
</evidence>
<proteinExistence type="inferred from homology"/>
<dbReference type="OrthoDB" id="9809356at2"/>
<dbReference type="GO" id="GO:0046654">
    <property type="term" value="P:tetrahydrofolate biosynthetic process"/>
    <property type="evidence" value="ECO:0007669"/>
    <property type="project" value="UniProtKB-UniPathway"/>
</dbReference>
<evidence type="ECO:0000313" key="27">
    <source>
        <dbReference type="Proteomes" id="UP000294599"/>
    </source>
</evidence>
<evidence type="ECO:0000256" key="1">
    <source>
        <dbReference type="ARBA" id="ARBA00001946"/>
    </source>
</evidence>
<comment type="catalytic activity">
    <reaction evidence="22">
        <text>7,8-dihydropteroate + L-glutamate + ATP = 7,8-dihydrofolate + ADP + phosphate + H(+)</text>
        <dbReference type="Rhea" id="RHEA:23584"/>
        <dbReference type="ChEBI" id="CHEBI:15378"/>
        <dbReference type="ChEBI" id="CHEBI:17839"/>
        <dbReference type="ChEBI" id="CHEBI:29985"/>
        <dbReference type="ChEBI" id="CHEBI:30616"/>
        <dbReference type="ChEBI" id="CHEBI:43474"/>
        <dbReference type="ChEBI" id="CHEBI:57451"/>
        <dbReference type="ChEBI" id="CHEBI:456216"/>
        <dbReference type="EC" id="6.3.2.12"/>
    </reaction>
</comment>
<dbReference type="SUPFAM" id="SSF53244">
    <property type="entry name" value="MurD-like peptide ligases, peptide-binding domain"/>
    <property type="match status" value="1"/>
</dbReference>
<dbReference type="GO" id="GO:0046656">
    <property type="term" value="P:folic acid biosynthetic process"/>
    <property type="evidence" value="ECO:0007669"/>
    <property type="project" value="UniProtKB-KW"/>
</dbReference>
<evidence type="ECO:0000259" key="24">
    <source>
        <dbReference type="Pfam" id="PF02875"/>
    </source>
</evidence>
<dbReference type="Pfam" id="PF02875">
    <property type="entry name" value="Mur_ligase_C"/>
    <property type="match status" value="1"/>
</dbReference>
<evidence type="ECO:0000256" key="10">
    <source>
        <dbReference type="ARBA" id="ARBA00022598"/>
    </source>
</evidence>
<dbReference type="Proteomes" id="UP000294599">
    <property type="component" value="Unassembled WGS sequence"/>
</dbReference>
<keyword evidence="27" id="KW-1185">Reference proteome</keyword>
<evidence type="ECO:0000256" key="17">
    <source>
        <dbReference type="ARBA" id="ARBA00030592"/>
    </source>
</evidence>
<dbReference type="PANTHER" id="PTHR11136">
    <property type="entry name" value="FOLYLPOLYGLUTAMATE SYNTHASE-RELATED"/>
    <property type="match status" value="1"/>
</dbReference>
<evidence type="ECO:0000256" key="20">
    <source>
        <dbReference type="ARBA" id="ARBA00047808"/>
    </source>
</evidence>
<evidence type="ECO:0000256" key="4">
    <source>
        <dbReference type="ARBA" id="ARBA00005150"/>
    </source>
</evidence>
<evidence type="ECO:0000256" key="21">
    <source>
        <dbReference type="ARBA" id="ARBA00049035"/>
    </source>
</evidence>
<evidence type="ECO:0000256" key="16">
    <source>
        <dbReference type="ARBA" id="ARBA00030048"/>
    </source>
</evidence>
<dbReference type="InterPro" id="IPR036565">
    <property type="entry name" value="Mur-like_cat_sf"/>
</dbReference>
<dbReference type="AlphaFoldDB" id="A0A4S3KVG9"/>
<evidence type="ECO:0000256" key="13">
    <source>
        <dbReference type="ARBA" id="ARBA00022840"/>
    </source>
</evidence>
<protein>
    <recommendedName>
        <fullName evidence="9">Dihydrofolate synthase/folylpolyglutamate synthase</fullName>
        <ecNumber evidence="7">6.3.2.12</ecNumber>
        <ecNumber evidence="8">6.3.2.17</ecNumber>
    </recommendedName>
    <alternativeName>
        <fullName evidence="18">Folylpoly-gamma-glutamate synthetase-dihydrofolate synthetase</fullName>
    </alternativeName>
    <alternativeName>
        <fullName evidence="16">Folylpolyglutamate synthetase</fullName>
    </alternativeName>
    <alternativeName>
        <fullName evidence="17">Tetrahydrofolylpolyglutamate synthase</fullName>
    </alternativeName>
</protein>
<comment type="caution">
    <text evidence="26">The sequence shown here is derived from an EMBL/GenBank/DDBJ whole genome shotgun (WGS) entry which is preliminary data.</text>
</comment>
<evidence type="ECO:0000256" key="23">
    <source>
        <dbReference type="PIRNR" id="PIRNR001563"/>
    </source>
</evidence>
<dbReference type="GO" id="GO:0005737">
    <property type="term" value="C:cytoplasm"/>
    <property type="evidence" value="ECO:0007669"/>
    <property type="project" value="TreeGrafter"/>
</dbReference>
<dbReference type="Gene3D" id="3.40.1190.10">
    <property type="entry name" value="Mur-like, catalytic domain"/>
    <property type="match status" value="1"/>
</dbReference>
<comment type="cofactor">
    <cofactor evidence="1">
        <name>Mg(2+)</name>
        <dbReference type="ChEBI" id="CHEBI:18420"/>
    </cofactor>
</comment>
<dbReference type="EC" id="6.3.2.12" evidence="7"/>
<dbReference type="EMBL" id="SMAF01000013">
    <property type="protein sequence ID" value="TCS97398.1"/>
    <property type="molecule type" value="Genomic_DNA"/>
</dbReference>
<comment type="subunit">
    <text evidence="6">Monomer.</text>
</comment>
<comment type="catalytic activity">
    <reaction evidence="21">
        <text>(6R)-5,10-methylenetetrahydrofolyl-(gamma-L-Glu)(n) + L-glutamate + ATP = (6R)-5,10-methylenetetrahydrofolyl-(gamma-L-Glu)(n+1) + ADP + phosphate + H(+)</text>
        <dbReference type="Rhea" id="RHEA:51912"/>
        <dbReference type="Rhea" id="RHEA-COMP:13257"/>
        <dbReference type="Rhea" id="RHEA-COMP:13258"/>
        <dbReference type="ChEBI" id="CHEBI:15378"/>
        <dbReference type="ChEBI" id="CHEBI:29985"/>
        <dbReference type="ChEBI" id="CHEBI:30616"/>
        <dbReference type="ChEBI" id="CHEBI:43474"/>
        <dbReference type="ChEBI" id="CHEBI:136572"/>
        <dbReference type="ChEBI" id="CHEBI:456216"/>
        <dbReference type="EC" id="6.3.2.17"/>
    </reaction>
</comment>
<evidence type="ECO:0000256" key="3">
    <source>
        <dbReference type="ARBA" id="ARBA00004799"/>
    </source>
</evidence>
<keyword evidence="15" id="KW-0289">Folate biosynthesis</keyword>
<feature type="domain" description="Mur ligase central" evidence="25">
    <location>
        <begin position="44"/>
        <end position="181"/>
    </location>
</feature>
<organism evidence="26 27">
    <name type="scientific">Pseudofulvimonas gallinarii</name>
    <dbReference type="NCBI Taxonomy" id="634155"/>
    <lineage>
        <taxon>Bacteria</taxon>
        <taxon>Pseudomonadati</taxon>
        <taxon>Pseudomonadota</taxon>
        <taxon>Gammaproteobacteria</taxon>
        <taxon>Lysobacterales</taxon>
        <taxon>Rhodanobacteraceae</taxon>
        <taxon>Pseudofulvimonas</taxon>
    </lineage>
</organism>
<dbReference type="RefSeq" id="WP_123521064.1">
    <property type="nucleotide sequence ID" value="NZ_JBHLWF010000085.1"/>
</dbReference>
<evidence type="ECO:0000256" key="14">
    <source>
        <dbReference type="ARBA" id="ARBA00022842"/>
    </source>
</evidence>
<dbReference type="NCBIfam" id="TIGR01499">
    <property type="entry name" value="folC"/>
    <property type="match status" value="1"/>
</dbReference>
<evidence type="ECO:0000256" key="18">
    <source>
        <dbReference type="ARBA" id="ARBA00032510"/>
    </source>
</evidence>